<reference evidence="2 3" key="1">
    <citation type="submission" date="2017-01" db="EMBL/GenBank/DDBJ databases">
        <title>Trade-off between light-utilization and light-protection in marine flavobacteria.</title>
        <authorList>
            <person name="Kumagai Y."/>
            <person name="Yoshizawa S."/>
            <person name="Kogure K."/>
            <person name="Iwasaki W."/>
        </authorList>
    </citation>
    <scope>NUCLEOTIDE SEQUENCE [LARGE SCALE GENOMIC DNA]</scope>
    <source>
        <strain evidence="2 3">KCTC 32109</strain>
    </source>
</reference>
<evidence type="ECO:0000256" key="1">
    <source>
        <dbReference type="SAM" id="SignalP"/>
    </source>
</evidence>
<feature type="signal peptide" evidence="1">
    <location>
        <begin position="1"/>
        <end position="18"/>
    </location>
</feature>
<protein>
    <submittedName>
        <fullName evidence="2">Uncharacterized protein</fullName>
    </submittedName>
</protein>
<evidence type="ECO:0000313" key="2">
    <source>
        <dbReference type="EMBL" id="PQJ31533.1"/>
    </source>
</evidence>
<evidence type="ECO:0000313" key="3">
    <source>
        <dbReference type="Proteomes" id="UP000239747"/>
    </source>
</evidence>
<dbReference type="Proteomes" id="UP000239747">
    <property type="component" value="Unassembled WGS sequence"/>
</dbReference>
<keyword evidence="1" id="KW-0732">Signal</keyword>
<keyword evidence="3" id="KW-1185">Reference proteome</keyword>
<organism evidence="2 3">
    <name type="scientific">Nonlabens arenilitoris</name>
    <dbReference type="NCBI Taxonomy" id="1217969"/>
    <lineage>
        <taxon>Bacteria</taxon>
        <taxon>Pseudomonadati</taxon>
        <taxon>Bacteroidota</taxon>
        <taxon>Flavobacteriia</taxon>
        <taxon>Flavobacteriales</taxon>
        <taxon>Flavobacteriaceae</taxon>
        <taxon>Nonlabens</taxon>
    </lineage>
</organism>
<gene>
    <name evidence="2" type="ORF">BST92_06160</name>
</gene>
<name>A0A2S7UB77_9FLAO</name>
<accession>A0A2S7UB77</accession>
<dbReference type="EMBL" id="MTPW01000001">
    <property type="protein sequence ID" value="PQJ31533.1"/>
    <property type="molecule type" value="Genomic_DNA"/>
</dbReference>
<feature type="chain" id="PRO_5015473126" evidence="1">
    <location>
        <begin position="19"/>
        <end position="92"/>
    </location>
</feature>
<dbReference type="RefSeq" id="WP_105070653.1">
    <property type="nucleotide sequence ID" value="NZ_MTPW01000001.1"/>
</dbReference>
<proteinExistence type="predicted"/>
<sequence>MKHALVFLFTLIMAAASAQEYVNVKKVRRAVTDSIQLDSISINPSYFKIVDSRGMPIDSTAYRVDFVKAMLLGEICNKKLRIGWWKMVVKHK</sequence>
<dbReference type="AlphaFoldDB" id="A0A2S7UB77"/>
<comment type="caution">
    <text evidence="2">The sequence shown here is derived from an EMBL/GenBank/DDBJ whole genome shotgun (WGS) entry which is preliminary data.</text>
</comment>